<protein>
    <recommendedName>
        <fullName evidence="4">CCT domain-containing protein</fullName>
    </recommendedName>
</protein>
<feature type="compositionally biased region" description="Basic and acidic residues" evidence="3">
    <location>
        <begin position="786"/>
        <end position="802"/>
    </location>
</feature>
<sequence>MPPCSDTGDQCTTDTAPLRSPCKLSRCKSSIASDNLPADCLGELLYIARRLGSWEVTLRFPLCVSTDRHLSEAHQSKVLLLFGLGARLQFLPSFHLSRMASSSCELPPTSGANHNMASDQRKGGMQAFLTSHDDASVEAGQDAASHATPAQIGSDLSITLDFRDRSSTLGSLGDLGMFGLVGPPTPTEPAVHIVGGDGSSTSQAGEDPAQRSALGAILESHQGGYDHGGQQPSHLGSPRPVSASTPGSLGSGATPNPLAPQPQHASLGPSATTAQPLGKPLPFPGMRHINHAAPPSTTSAPADSPATNAALAKFPTPPATGGGGAATGTGSQPSSGGSASAFLSGNFDVADGNSTQQLQGITMVAHTPPSAMGPASYETRHFGKRARAGSISGRLRSASDAGQALEDKGLIDRTQKGVLKDLIIAGDDALQEALDRYEEGNSSALETMIKSGKLQSNSSADIDVLGDLDLDFLTVDDDFGRLGVATNVGSDAPHPGALHSTKSLPISIASGPPHQQQVPLQSSVAHNEYGSGDNTTQPSNTSYADDGIGELEFNGEYSNAATEEELHLPSGAYGPQSSGGTIPIRPTAAGHAQDPSSTSTVEGRFRANSLAFGALLNEPSPQQSYGNWMDRHPAGNNSVQASGRTSHGMPSSNVVGANGSLYIIPSGAQRPQPAPDNRQKKTAGRGGVAAVRTISTAEHTKNDIKMTASAINRLEQAAERRREKQQKREQKEREKKERKERRERETKVKKEREAKEKQERKVKREAAAKAKQEKKKEKRNSLSPRIGKEAAKDDSIDGEPKEIVSGTGRPRSLSDPSLSVGLDNDGLLQIDHPEGWVGAYSPDSRKMRIERFLEKRNHRVWTKKVKYDVRKNFADSRLRVKGRFVKKEDELLMRDLMSLT</sequence>
<dbReference type="PROSITE" id="PS51017">
    <property type="entry name" value="CCT"/>
    <property type="match status" value="1"/>
</dbReference>
<organism evidence="5">
    <name type="scientific">Odontella aurita</name>
    <dbReference type="NCBI Taxonomy" id="265563"/>
    <lineage>
        <taxon>Eukaryota</taxon>
        <taxon>Sar</taxon>
        <taxon>Stramenopiles</taxon>
        <taxon>Ochrophyta</taxon>
        <taxon>Bacillariophyta</taxon>
        <taxon>Mediophyceae</taxon>
        <taxon>Biddulphiophycidae</taxon>
        <taxon>Eupodiscales</taxon>
        <taxon>Odontellaceae</taxon>
        <taxon>Odontella</taxon>
    </lineage>
</organism>
<evidence type="ECO:0000259" key="4">
    <source>
        <dbReference type="PROSITE" id="PS51017"/>
    </source>
</evidence>
<comment type="subcellular location">
    <subcellularLocation>
        <location evidence="1">Nucleus</location>
    </subcellularLocation>
</comment>
<reference evidence="5" key="1">
    <citation type="submission" date="2021-01" db="EMBL/GenBank/DDBJ databases">
        <authorList>
            <person name="Corre E."/>
            <person name="Pelletier E."/>
            <person name="Niang G."/>
            <person name="Scheremetjew M."/>
            <person name="Finn R."/>
            <person name="Kale V."/>
            <person name="Holt S."/>
            <person name="Cochrane G."/>
            <person name="Meng A."/>
            <person name="Brown T."/>
            <person name="Cohen L."/>
        </authorList>
    </citation>
    <scope>NUCLEOTIDE SEQUENCE</scope>
    <source>
        <strain evidence="5">Isolate 1302-5</strain>
    </source>
</reference>
<feature type="compositionally biased region" description="Polar residues" evidence="3">
    <location>
        <begin position="242"/>
        <end position="254"/>
    </location>
</feature>
<feature type="compositionally biased region" description="Polar residues" evidence="3">
    <location>
        <begin position="513"/>
        <end position="525"/>
    </location>
</feature>
<dbReference type="EMBL" id="HBKQ01039518">
    <property type="protein sequence ID" value="CAE2261893.1"/>
    <property type="molecule type" value="Transcribed_RNA"/>
</dbReference>
<feature type="region of interest" description="Disordered" evidence="3">
    <location>
        <begin position="568"/>
        <end position="601"/>
    </location>
</feature>
<feature type="region of interest" description="Disordered" evidence="3">
    <location>
        <begin position="188"/>
        <end position="342"/>
    </location>
</feature>
<name>A0A7S4JFD0_9STRA</name>
<dbReference type="Pfam" id="PF06203">
    <property type="entry name" value="CCT"/>
    <property type="match status" value="1"/>
</dbReference>
<feature type="compositionally biased region" description="Basic and acidic residues" evidence="3">
    <location>
        <begin position="716"/>
        <end position="775"/>
    </location>
</feature>
<feature type="compositionally biased region" description="Polar residues" evidence="3">
    <location>
        <begin position="635"/>
        <end position="655"/>
    </location>
</feature>
<feature type="region of interest" description="Disordered" evidence="3">
    <location>
        <begin position="489"/>
        <end position="549"/>
    </location>
</feature>
<feature type="compositionally biased region" description="Polar residues" evidence="3">
    <location>
        <begin position="532"/>
        <end position="543"/>
    </location>
</feature>
<accession>A0A7S4JFD0</accession>
<evidence type="ECO:0000313" key="5">
    <source>
        <dbReference type="EMBL" id="CAE2261893.1"/>
    </source>
</evidence>
<feature type="compositionally biased region" description="Low complexity" evidence="3">
    <location>
        <begin position="292"/>
        <end position="312"/>
    </location>
</feature>
<gene>
    <name evidence="5" type="ORF">OAUR00152_LOCUS27249</name>
</gene>
<dbReference type="GO" id="GO:0005634">
    <property type="term" value="C:nucleus"/>
    <property type="evidence" value="ECO:0007669"/>
    <property type="project" value="UniProtKB-SubCell"/>
</dbReference>
<feature type="region of interest" description="Disordered" evidence="3">
    <location>
        <begin position="716"/>
        <end position="818"/>
    </location>
</feature>
<evidence type="ECO:0000256" key="2">
    <source>
        <dbReference type="ARBA" id="ARBA00023242"/>
    </source>
</evidence>
<dbReference type="InterPro" id="IPR052453">
    <property type="entry name" value="CONSTANS-like_ZF"/>
</dbReference>
<feature type="region of interest" description="Disordered" evidence="3">
    <location>
        <begin position="622"/>
        <end position="689"/>
    </location>
</feature>
<dbReference type="PANTHER" id="PTHR31874">
    <property type="entry name" value="CCT MOTIF FAMILY PROTEIN, EXPRESSED"/>
    <property type="match status" value="1"/>
</dbReference>
<evidence type="ECO:0000256" key="1">
    <source>
        <dbReference type="ARBA" id="ARBA00004123"/>
    </source>
</evidence>
<feature type="compositionally biased region" description="Low complexity" evidence="3">
    <location>
        <begin position="328"/>
        <end position="341"/>
    </location>
</feature>
<dbReference type="AlphaFoldDB" id="A0A7S4JFD0"/>
<feature type="domain" description="CCT" evidence="4">
    <location>
        <begin position="845"/>
        <end position="887"/>
    </location>
</feature>
<keyword evidence="2" id="KW-0539">Nucleus</keyword>
<proteinExistence type="predicted"/>
<dbReference type="PANTHER" id="PTHR31874:SF1">
    <property type="entry name" value="ZINC FINGER PROTEIN CONSTANS-LIKE 6"/>
    <property type="match status" value="1"/>
</dbReference>
<evidence type="ECO:0000256" key="3">
    <source>
        <dbReference type="SAM" id="MobiDB-lite"/>
    </source>
</evidence>
<dbReference type="InterPro" id="IPR010402">
    <property type="entry name" value="CCT_domain"/>
</dbReference>